<feature type="transmembrane region" description="Helical" evidence="6">
    <location>
        <begin position="226"/>
        <end position="248"/>
    </location>
</feature>
<evidence type="ECO:0000256" key="4">
    <source>
        <dbReference type="ARBA" id="ARBA00022989"/>
    </source>
</evidence>
<evidence type="ECO:0000256" key="1">
    <source>
        <dbReference type="ARBA" id="ARBA00004141"/>
    </source>
</evidence>
<feature type="transmembrane region" description="Helical" evidence="6">
    <location>
        <begin position="114"/>
        <end position="132"/>
    </location>
</feature>
<dbReference type="EMBL" id="CAHR02000045">
    <property type="protein sequence ID" value="CCG81558.1"/>
    <property type="molecule type" value="Genomic_DNA"/>
</dbReference>
<feature type="transmembrane region" description="Helical" evidence="6">
    <location>
        <begin position="194"/>
        <end position="214"/>
    </location>
</feature>
<name>R4XDX9_TAPDE</name>
<gene>
    <name evidence="7" type="ORF">TAPDE_001407</name>
</gene>
<feature type="transmembrane region" description="Helical" evidence="6">
    <location>
        <begin position="12"/>
        <end position="35"/>
    </location>
</feature>
<dbReference type="OrthoDB" id="10267969at2759"/>
<dbReference type="VEuPathDB" id="FungiDB:TAPDE_001407"/>
<accession>R4XDX9</accession>
<dbReference type="STRING" id="1097556.R4XDX9"/>
<evidence type="ECO:0000256" key="2">
    <source>
        <dbReference type="ARBA" id="ARBA00006824"/>
    </source>
</evidence>
<reference evidence="7 8" key="1">
    <citation type="journal article" date="2013" name="MBio">
        <title>Genome sequencing of the plant pathogen Taphrina deformans, the causal agent of peach leaf curl.</title>
        <authorList>
            <person name="Cisse O.H."/>
            <person name="Almeida J.M.G.C.F."/>
            <person name="Fonseca A."/>
            <person name="Kumar A.A."/>
            <person name="Salojaervi J."/>
            <person name="Overmyer K."/>
            <person name="Hauser P.M."/>
            <person name="Pagni M."/>
        </authorList>
    </citation>
    <scope>NUCLEOTIDE SEQUENCE [LARGE SCALE GENOMIC DNA]</scope>
    <source>
        <strain evidence="8">PYCC 5710 / ATCC 11124 / CBS 356.35 / IMI 108563 / JCM 9778 / NBRC 8474</strain>
    </source>
</reference>
<evidence type="ECO:0000256" key="6">
    <source>
        <dbReference type="RuleBase" id="RU363053"/>
    </source>
</evidence>
<dbReference type="GO" id="GO:0005739">
    <property type="term" value="C:mitochondrion"/>
    <property type="evidence" value="ECO:0007669"/>
    <property type="project" value="TreeGrafter"/>
</dbReference>
<dbReference type="Pfam" id="PF04117">
    <property type="entry name" value="Mpv17_PMP22"/>
    <property type="match status" value="1"/>
</dbReference>
<dbReference type="Proteomes" id="UP000013776">
    <property type="component" value="Unassembled WGS sequence"/>
</dbReference>
<evidence type="ECO:0008006" key="9">
    <source>
        <dbReference type="Google" id="ProtNLM"/>
    </source>
</evidence>
<evidence type="ECO:0000313" key="8">
    <source>
        <dbReference type="Proteomes" id="UP000013776"/>
    </source>
</evidence>
<keyword evidence="5 6" id="KW-0472">Membrane</keyword>
<comment type="subcellular location">
    <subcellularLocation>
        <location evidence="1">Membrane</location>
        <topology evidence="1">Multi-pass membrane protein</topology>
    </subcellularLocation>
</comment>
<comment type="similarity">
    <text evidence="2 6">Belongs to the peroxisomal membrane protein PXMP2/4 family.</text>
</comment>
<dbReference type="PANTHER" id="PTHR11266">
    <property type="entry name" value="PEROXISOMAL MEMBRANE PROTEIN 2, PXMP2 MPV17"/>
    <property type="match status" value="1"/>
</dbReference>
<evidence type="ECO:0000313" key="7">
    <source>
        <dbReference type="EMBL" id="CCG81558.1"/>
    </source>
</evidence>
<comment type="caution">
    <text evidence="7">The sequence shown here is derived from an EMBL/GenBank/DDBJ whole genome shotgun (WGS) entry which is preliminary data.</text>
</comment>
<evidence type="ECO:0000256" key="3">
    <source>
        <dbReference type="ARBA" id="ARBA00022692"/>
    </source>
</evidence>
<keyword evidence="3 6" id="KW-0812">Transmembrane</keyword>
<evidence type="ECO:0000256" key="5">
    <source>
        <dbReference type="ARBA" id="ARBA00023136"/>
    </source>
</evidence>
<organism evidence="7 8">
    <name type="scientific">Taphrina deformans (strain PYCC 5710 / ATCC 11124 / CBS 356.35 / IMI 108563 / JCM 9778 / NBRC 8474)</name>
    <name type="common">Peach leaf curl fungus</name>
    <name type="synonym">Lalaria deformans</name>
    <dbReference type="NCBI Taxonomy" id="1097556"/>
    <lineage>
        <taxon>Eukaryota</taxon>
        <taxon>Fungi</taxon>
        <taxon>Dikarya</taxon>
        <taxon>Ascomycota</taxon>
        <taxon>Taphrinomycotina</taxon>
        <taxon>Taphrinomycetes</taxon>
        <taxon>Taphrinales</taxon>
        <taxon>Taphrinaceae</taxon>
        <taxon>Taphrina</taxon>
    </lineage>
</organism>
<dbReference type="AlphaFoldDB" id="R4XDX9"/>
<dbReference type="PANTHER" id="PTHR11266:SF50">
    <property type="entry name" value="VACUOLAR MEMBRANE PROTEIN YOR292C"/>
    <property type="match status" value="1"/>
</dbReference>
<sequence>MGSRKHIWDLIPVDSAICFAVEAVLLLRLFFIYAVHFKTHPVLTTMVANAILNGLSDTFAQTLTTMRARRRTLDRDKEARLDAIREEYDLSMQASAEMLKGAERPFDYERLARFVCYGYVSAILQFKWFAWLEDTFPIAGHSALVKRLLADQLFYAPFSLLFFFGFMNLFQGGSRADLRKRLEKQYVGALKAQYILWPAVQIINFKFVPLMYQLPLGTSQRNCELAVLLTASVSSVNVGWNIYLSFILGRS</sequence>
<dbReference type="InterPro" id="IPR007248">
    <property type="entry name" value="Mpv17_PMP22"/>
</dbReference>
<dbReference type="eggNOG" id="KOG1944">
    <property type="taxonomic scope" value="Eukaryota"/>
</dbReference>
<proteinExistence type="inferred from homology"/>
<keyword evidence="8" id="KW-1185">Reference proteome</keyword>
<keyword evidence="4 6" id="KW-1133">Transmembrane helix</keyword>
<protein>
    <recommendedName>
        <fullName evidence="9">Protein sym1</fullName>
    </recommendedName>
</protein>
<dbReference type="GO" id="GO:0016020">
    <property type="term" value="C:membrane"/>
    <property type="evidence" value="ECO:0007669"/>
    <property type="project" value="UniProtKB-SubCell"/>
</dbReference>
<feature type="transmembrane region" description="Helical" evidence="6">
    <location>
        <begin position="152"/>
        <end position="173"/>
    </location>
</feature>